<keyword evidence="1" id="KW-0472">Membrane</keyword>
<evidence type="ECO:0000313" key="2">
    <source>
        <dbReference type="EMBL" id="RHW47644.1"/>
    </source>
</evidence>
<gene>
    <name evidence="2" type="ORF">D1832_02855</name>
</gene>
<reference evidence="2 3" key="1">
    <citation type="submission" date="2018-08" db="EMBL/GenBank/DDBJ databases">
        <title>Whole genome sequence analysis of Dermacoccus abyssi bacteria isolated from Deep Mariana trench Micromonospora spp reveals genes involved in the environmental adaptation and production of secondary metabolites.</title>
        <authorList>
            <person name="Abdel-Mageed W.M."/>
            <person name="Lehri B."/>
            <person name="Nouioui I."/>
            <person name="Goodfellow I."/>
            <person name="Jaspars M."/>
            <person name="Karlyshev A."/>
        </authorList>
    </citation>
    <scope>NUCLEOTIDE SEQUENCE [LARGE SCALE GENOMIC DNA]</scope>
    <source>
        <strain evidence="2 3">MT1.1</strain>
    </source>
</reference>
<dbReference type="RefSeq" id="WP_118912527.1">
    <property type="nucleotide sequence ID" value="NZ_CBCRVH010000002.1"/>
</dbReference>
<proteinExistence type="predicted"/>
<evidence type="ECO:0000313" key="3">
    <source>
        <dbReference type="Proteomes" id="UP000285376"/>
    </source>
</evidence>
<keyword evidence="1" id="KW-0812">Transmembrane</keyword>
<protein>
    <submittedName>
        <fullName evidence="2">DUF948 domain-containing protein</fullName>
    </submittedName>
</protein>
<accession>A0A417ZAH9</accession>
<evidence type="ECO:0000256" key="1">
    <source>
        <dbReference type="SAM" id="Phobius"/>
    </source>
</evidence>
<feature type="transmembrane region" description="Helical" evidence="1">
    <location>
        <begin position="6"/>
        <end position="25"/>
    </location>
</feature>
<comment type="caution">
    <text evidence="2">The sequence shown here is derived from an EMBL/GenBank/DDBJ whole genome shotgun (WGS) entry which is preliminary data.</text>
</comment>
<keyword evidence="1" id="KW-1133">Transmembrane helix</keyword>
<dbReference type="EMBL" id="QWLM01000002">
    <property type="protein sequence ID" value="RHW47644.1"/>
    <property type="molecule type" value="Genomic_DNA"/>
</dbReference>
<organism evidence="2 3">
    <name type="scientific">Dermacoccus abyssi</name>
    <dbReference type="NCBI Taxonomy" id="322596"/>
    <lineage>
        <taxon>Bacteria</taxon>
        <taxon>Bacillati</taxon>
        <taxon>Actinomycetota</taxon>
        <taxon>Actinomycetes</taxon>
        <taxon>Micrococcales</taxon>
        <taxon>Dermacoccaceae</taxon>
        <taxon>Dermacoccus</taxon>
    </lineage>
</organism>
<sequence length="125" mass="12852">MSVSVGEIAGFIAAVAFAVLVWRLGGVINKAGAVLDEASAAVRKVSDETLPLITEMTNTVTATNGQIERLDAITANLATMSNNLNALTSLTVATVGRPMLKVASVGYGIKQAMSGKTSGSVTKQR</sequence>
<dbReference type="Pfam" id="PF06103">
    <property type="entry name" value="DUF948"/>
    <property type="match status" value="1"/>
</dbReference>
<name>A0A417ZAH9_9MICO</name>
<dbReference type="Proteomes" id="UP000285376">
    <property type="component" value="Unassembled WGS sequence"/>
</dbReference>
<dbReference type="InterPro" id="IPR009293">
    <property type="entry name" value="UPF0478"/>
</dbReference>
<dbReference type="AlphaFoldDB" id="A0A417ZAH9"/>